<keyword evidence="2" id="KW-1185">Reference proteome</keyword>
<dbReference type="EMBL" id="JBHFNS010000027">
    <property type="protein sequence ID" value="MFB2934924.1"/>
    <property type="molecule type" value="Genomic_DNA"/>
</dbReference>
<sequence length="57" mass="6567">MLVGVSIFRQFKQVENRSVKVGKSLNLTFSNPIYPIASDSRKFWREESDIYTLVTAV</sequence>
<protein>
    <submittedName>
        <fullName evidence="1">Uncharacterized protein</fullName>
    </submittedName>
</protein>
<gene>
    <name evidence="1" type="ORF">ACE1B6_06565</name>
</gene>
<name>A0ABV4Y7Z6_9CYAN</name>
<dbReference type="Proteomes" id="UP001576776">
    <property type="component" value="Unassembled WGS sequence"/>
</dbReference>
<accession>A0ABV4Y7Z6</accession>
<evidence type="ECO:0000313" key="2">
    <source>
        <dbReference type="Proteomes" id="UP001576776"/>
    </source>
</evidence>
<evidence type="ECO:0000313" key="1">
    <source>
        <dbReference type="EMBL" id="MFB2934924.1"/>
    </source>
</evidence>
<comment type="caution">
    <text evidence="1">The sequence shown here is derived from an EMBL/GenBank/DDBJ whole genome shotgun (WGS) entry which is preliminary data.</text>
</comment>
<organism evidence="1 2">
    <name type="scientific">Floridaenema fluviatile BLCC-F154</name>
    <dbReference type="NCBI Taxonomy" id="3153640"/>
    <lineage>
        <taxon>Bacteria</taxon>
        <taxon>Bacillati</taxon>
        <taxon>Cyanobacteriota</taxon>
        <taxon>Cyanophyceae</taxon>
        <taxon>Oscillatoriophycideae</taxon>
        <taxon>Aerosakkonematales</taxon>
        <taxon>Aerosakkonemataceae</taxon>
        <taxon>Floridanema</taxon>
        <taxon>Floridanema fluviatile</taxon>
    </lineage>
</organism>
<dbReference type="RefSeq" id="WP_413256446.1">
    <property type="nucleotide sequence ID" value="NZ_JBHFNS010000027.1"/>
</dbReference>
<proteinExistence type="predicted"/>
<reference evidence="1 2" key="1">
    <citation type="submission" date="2024-09" db="EMBL/GenBank/DDBJ databases">
        <title>Floridaenema gen nov. (Aerosakkonemataceae, Aerosakkonematales ord. nov., Cyanobacteria) from benthic tropical and subtropical fresh waters, with the description of four new species.</title>
        <authorList>
            <person name="Moretto J.A."/>
            <person name="Berthold D.E."/>
            <person name="Lefler F.W."/>
            <person name="Huang I.-S."/>
            <person name="Laughinghouse H. IV."/>
        </authorList>
    </citation>
    <scope>NUCLEOTIDE SEQUENCE [LARGE SCALE GENOMIC DNA]</scope>
    <source>
        <strain evidence="1 2">BLCC-F154</strain>
    </source>
</reference>